<organism evidence="1 2">
    <name type="scientific">Candidatus Faeciplasma gallinarum</name>
    <dbReference type="NCBI Taxonomy" id="2840799"/>
    <lineage>
        <taxon>Bacteria</taxon>
        <taxon>Bacillati</taxon>
        <taxon>Bacillota</taxon>
        <taxon>Clostridia</taxon>
        <taxon>Eubacteriales</taxon>
        <taxon>Oscillospiraceae</taxon>
        <taxon>Oscillospiraceae incertae sedis</taxon>
        <taxon>Candidatus Faeciplasma</taxon>
    </lineage>
</organism>
<dbReference type="InterPro" id="IPR022476">
    <property type="entry name" value="Spore_YabP/YqfC"/>
</dbReference>
<evidence type="ECO:0000313" key="1">
    <source>
        <dbReference type="EMBL" id="HIS23855.1"/>
    </source>
</evidence>
<dbReference type="EMBL" id="DVIR01000004">
    <property type="protein sequence ID" value="HIS23855.1"/>
    <property type="molecule type" value="Genomic_DNA"/>
</dbReference>
<dbReference type="NCBIfam" id="TIGR02892">
    <property type="entry name" value="spore_yabP"/>
    <property type="match status" value="1"/>
</dbReference>
<dbReference type="Pfam" id="PF07873">
    <property type="entry name" value="YabP"/>
    <property type="match status" value="1"/>
</dbReference>
<comment type="caution">
    <text evidence="1">The sequence shown here is derived from an EMBL/GenBank/DDBJ whole genome shotgun (WGS) entry which is preliminary data.</text>
</comment>
<evidence type="ECO:0000313" key="2">
    <source>
        <dbReference type="Proteomes" id="UP000823982"/>
    </source>
</evidence>
<dbReference type="Gene3D" id="2.60.40.2000">
    <property type="match status" value="1"/>
</dbReference>
<reference evidence="1" key="2">
    <citation type="journal article" date="2021" name="PeerJ">
        <title>Extensive microbial diversity within the chicken gut microbiome revealed by metagenomics and culture.</title>
        <authorList>
            <person name="Gilroy R."/>
            <person name="Ravi A."/>
            <person name="Getino M."/>
            <person name="Pursley I."/>
            <person name="Horton D.L."/>
            <person name="Alikhan N.F."/>
            <person name="Baker D."/>
            <person name="Gharbi K."/>
            <person name="Hall N."/>
            <person name="Watson M."/>
            <person name="Adriaenssens E.M."/>
            <person name="Foster-Nyarko E."/>
            <person name="Jarju S."/>
            <person name="Secka A."/>
            <person name="Antonio M."/>
            <person name="Oren A."/>
            <person name="Chaudhuri R.R."/>
            <person name="La Ragione R."/>
            <person name="Hildebrand F."/>
            <person name="Pallen M.J."/>
        </authorList>
    </citation>
    <scope>NUCLEOTIDE SEQUENCE</scope>
    <source>
        <strain evidence="1">CHK157-1446</strain>
    </source>
</reference>
<gene>
    <name evidence="1" type="primary">yabP</name>
    <name evidence="1" type="ORF">IAD01_00390</name>
</gene>
<proteinExistence type="predicted"/>
<dbReference type="InterPro" id="IPR038705">
    <property type="entry name" value="YabP_sf"/>
</dbReference>
<sequence>MQEQPTAVKRHNLILEDRQKLSMSGVTDVESFNDTEISLYTSLGELSIRGKGLHVDAMSLETADITITGEIKSLVYGDKDRTKKPSLWTKLSR</sequence>
<dbReference type="PIRSF" id="PIRSF011576">
    <property type="entry name" value="YabP"/>
    <property type="match status" value="1"/>
</dbReference>
<accession>A0A9D1EM42</accession>
<protein>
    <submittedName>
        <fullName evidence="1">Sporulation protein YabP</fullName>
    </submittedName>
</protein>
<dbReference type="AlphaFoldDB" id="A0A9D1EM42"/>
<name>A0A9D1EM42_9FIRM</name>
<dbReference type="Proteomes" id="UP000823982">
    <property type="component" value="Unassembled WGS sequence"/>
</dbReference>
<dbReference type="GO" id="GO:0030435">
    <property type="term" value="P:sporulation resulting in formation of a cellular spore"/>
    <property type="evidence" value="ECO:0007669"/>
    <property type="project" value="InterPro"/>
</dbReference>
<reference evidence="1" key="1">
    <citation type="submission" date="2020-10" db="EMBL/GenBank/DDBJ databases">
        <authorList>
            <person name="Gilroy R."/>
        </authorList>
    </citation>
    <scope>NUCLEOTIDE SEQUENCE</scope>
    <source>
        <strain evidence="1">CHK157-1446</strain>
    </source>
</reference>
<dbReference type="InterPro" id="IPR012504">
    <property type="entry name" value="Spore_YabP"/>
</dbReference>